<dbReference type="KEGG" id="ccos:Pan44_51630"/>
<keyword evidence="3" id="KW-1185">Reference proteome</keyword>
<dbReference type="EMBL" id="CP036271">
    <property type="protein sequence ID" value="QDT57097.1"/>
    <property type="molecule type" value="Genomic_DNA"/>
</dbReference>
<evidence type="ECO:0000313" key="3">
    <source>
        <dbReference type="Proteomes" id="UP000315700"/>
    </source>
</evidence>
<dbReference type="RefSeq" id="WP_145034484.1">
    <property type="nucleotide sequence ID" value="NZ_CP036271.1"/>
</dbReference>
<proteinExistence type="predicted"/>
<protein>
    <submittedName>
        <fullName evidence="2">Uncharacterized protein</fullName>
    </submittedName>
</protein>
<sequence length="93" mass="11094">MEDFANDQTESLSFEDYDNLNWWEAKLRAYGNLLEDTDPESFLNEELREADEFLDWMRQRTDVTQVMMPLRSPLTPPAGPWHGRTLNEKEFDH</sequence>
<dbReference type="Proteomes" id="UP000315700">
    <property type="component" value="Chromosome"/>
</dbReference>
<dbReference type="InParanoid" id="A0A517SLT5"/>
<name>A0A517SLT5_9PLAN</name>
<reference evidence="2 3" key="1">
    <citation type="submission" date="2019-02" db="EMBL/GenBank/DDBJ databases">
        <title>Deep-cultivation of Planctomycetes and their phenomic and genomic characterization uncovers novel biology.</title>
        <authorList>
            <person name="Wiegand S."/>
            <person name="Jogler M."/>
            <person name="Boedeker C."/>
            <person name="Pinto D."/>
            <person name="Vollmers J."/>
            <person name="Rivas-Marin E."/>
            <person name="Kohn T."/>
            <person name="Peeters S.H."/>
            <person name="Heuer A."/>
            <person name="Rast P."/>
            <person name="Oberbeckmann S."/>
            <person name="Bunk B."/>
            <person name="Jeske O."/>
            <person name="Meyerdierks A."/>
            <person name="Storesund J.E."/>
            <person name="Kallscheuer N."/>
            <person name="Luecker S."/>
            <person name="Lage O.M."/>
            <person name="Pohl T."/>
            <person name="Merkel B.J."/>
            <person name="Hornburger P."/>
            <person name="Mueller R.-W."/>
            <person name="Bruemmer F."/>
            <person name="Labrenz M."/>
            <person name="Spormann A.M."/>
            <person name="Op den Camp H."/>
            <person name="Overmann J."/>
            <person name="Amann R."/>
            <person name="Jetten M.S.M."/>
            <person name="Mascher T."/>
            <person name="Medema M.H."/>
            <person name="Devos D.P."/>
            <person name="Kaster A.-K."/>
            <person name="Ovreas L."/>
            <person name="Rohde M."/>
            <person name="Galperin M.Y."/>
            <person name="Jogler C."/>
        </authorList>
    </citation>
    <scope>NUCLEOTIDE SEQUENCE [LARGE SCALE GENOMIC DNA]</scope>
    <source>
        <strain evidence="2 3">Pan44</strain>
    </source>
</reference>
<evidence type="ECO:0000313" key="2">
    <source>
        <dbReference type="EMBL" id="QDT57097.1"/>
    </source>
</evidence>
<evidence type="ECO:0000256" key="1">
    <source>
        <dbReference type="SAM" id="MobiDB-lite"/>
    </source>
</evidence>
<accession>A0A517SLT5</accession>
<feature type="region of interest" description="Disordered" evidence="1">
    <location>
        <begin position="70"/>
        <end position="93"/>
    </location>
</feature>
<dbReference type="AlphaFoldDB" id="A0A517SLT5"/>
<organism evidence="2 3">
    <name type="scientific">Caulifigura coniformis</name>
    <dbReference type="NCBI Taxonomy" id="2527983"/>
    <lineage>
        <taxon>Bacteria</taxon>
        <taxon>Pseudomonadati</taxon>
        <taxon>Planctomycetota</taxon>
        <taxon>Planctomycetia</taxon>
        <taxon>Planctomycetales</taxon>
        <taxon>Planctomycetaceae</taxon>
        <taxon>Caulifigura</taxon>
    </lineage>
</organism>
<gene>
    <name evidence="2" type="ORF">Pan44_51630</name>
</gene>